<name>A0AAN7HRX3_9PEZI</name>
<dbReference type="AlphaFoldDB" id="A0AAN7HRX3"/>
<protein>
    <submittedName>
        <fullName evidence="2">Uncharacterized protein</fullName>
    </submittedName>
</protein>
<feature type="compositionally biased region" description="Basic and acidic residues" evidence="1">
    <location>
        <begin position="335"/>
        <end position="346"/>
    </location>
</feature>
<evidence type="ECO:0000313" key="2">
    <source>
        <dbReference type="EMBL" id="KAK4249785.1"/>
    </source>
</evidence>
<sequence length="650" mass="70832">MPPSNHGTGRDRKPSRRASILDLFKARKSNRNNNRDQEENNDDDRAESHHQLQTETVDGQHHHAHHRRPQSPALPLSSNPVDGSPPRLQLLPWSNDNLKKGVTRSAAVSNQAKPCCPAADVKLNGTTGRNLSGAGGYNGRKNKKATARNKTGEDKEEYDSIREAKANEAARIMYASCMAGNRVRKRRGRARRLVDLATTPSRKTEHSQAERNESFDMLLLRRSRAGNTDPFPELYWRAWNKALPLDLEMDRHGEKWEENEQVRGMDLVVDGSWSSLEHGGKKGANTIMNGTSLNAYVVGVTGQGEVCPKTETSRASIGSAKNRSNEQTTGSDAVSADKTKIAEPGRQKASSECGKAEGGKEEENETVSSVVHSKLDGLPDVSTEEKREQGDMSDTVTRDKGKGKLVDSSLKGTASGEAADDRAQSVGNSGDDEPRNDELRHSMPLESRAGPRNQRWTLAFGARGGSESEPSSKIEPTAGPGPTSDPRFAATRQTIINTAPRDNPDNILVSPLTARAARLPPRPPNNSRDSKIPKSNISTSSSEAYLSGNEGTPLLKARESEQAEGESISAKMATGSRHEESDRPGPSENERGKLLTRPEPSPVGGDASVGRNIESITEGVQMQRRSRRATLKAAVKWLFKPSRKDKDKPT</sequence>
<feature type="compositionally biased region" description="Basic and acidic residues" evidence="1">
    <location>
        <begin position="576"/>
        <end position="593"/>
    </location>
</feature>
<feature type="compositionally biased region" description="Basic and acidic residues" evidence="1">
    <location>
        <begin position="373"/>
        <end position="405"/>
    </location>
</feature>
<dbReference type="Proteomes" id="UP001303647">
    <property type="component" value="Unassembled WGS sequence"/>
</dbReference>
<keyword evidence="3" id="KW-1185">Reference proteome</keyword>
<accession>A0AAN7HRX3</accession>
<feature type="region of interest" description="Disordered" evidence="1">
    <location>
        <begin position="311"/>
        <end position="627"/>
    </location>
</feature>
<feature type="compositionally biased region" description="Basic and acidic residues" evidence="1">
    <location>
        <begin position="432"/>
        <end position="443"/>
    </location>
</feature>
<reference evidence="2" key="2">
    <citation type="submission" date="2023-05" db="EMBL/GenBank/DDBJ databases">
        <authorList>
            <consortium name="Lawrence Berkeley National Laboratory"/>
            <person name="Steindorff A."/>
            <person name="Hensen N."/>
            <person name="Bonometti L."/>
            <person name="Westerberg I."/>
            <person name="Brannstrom I.O."/>
            <person name="Guillou S."/>
            <person name="Cros-Aarteil S."/>
            <person name="Calhoun S."/>
            <person name="Haridas S."/>
            <person name="Kuo A."/>
            <person name="Mondo S."/>
            <person name="Pangilinan J."/>
            <person name="Riley R."/>
            <person name="Labutti K."/>
            <person name="Andreopoulos B."/>
            <person name="Lipzen A."/>
            <person name="Chen C."/>
            <person name="Yanf M."/>
            <person name="Daum C."/>
            <person name="Ng V."/>
            <person name="Clum A."/>
            <person name="Ohm R."/>
            <person name="Martin F."/>
            <person name="Silar P."/>
            <person name="Natvig D."/>
            <person name="Lalanne C."/>
            <person name="Gautier V."/>
            <person name="Ament-Velasquez S.L."/>
            <person name="Kruys A."/>
            <person name="Hutchinson M.I."/>
            <person name="Powell A.J."/>
            <person name="Barry K."/>
            <person name="Miller A.N."/>
            <person name="Grigoriev I.V."/>
            <person name="Debuchy R."/>
            <person name="Gladieux P."/>
            <person name="Thoren M.H."/>
            <person name="Johannesson H."/>
        </authorList>
    </citation>
    <scope>NUCLEOTIDE SEQUENCE</scope>
    <source>
        <strain evidence="2">CBS 359.72</strain>
    </source>
</reference>
<feature type="compositionally biased region" description="Polar residues" evidence="1">
    <location>
        <begin position="533"/>
        <end position="544"/>
    </location>
</feature>
<gene>
    <name evidence="2" type="ORF">C7999DRAFT_12375</name>
</gene>
<organism evidence="2 3">
    <name type="scientific">Corynascus novoguineensis</name>
    <dbReference type="NCBI Taxonomy" id="1126955"/>
    <lineage>
        <taxon>Eukaryota</taxon>
        <taxon>Fungi</taxon>
        <taxon>Dikarya</taxon>
        <taxon>Ascomycota</taxon>
        <taxon>Pezizomycotina</taxon>
        <taxon>Sordariomycetes</taxon>
        <taxon>Sordariomycetidae</taxon>
        <taxon>Sordariales</taxon>
        <taxon>Chaetomiaceae</taxon>
        <taxon>Corynascus</taxon>
    </lineage>
</organism>
<proteinExistence type="predicted"/>
<feature type="compositionally biased region" description="Polar residues" evidence="1">
    <location>
        <begin position="313"/>
        <end position="332"/>
    </location>
</feature>
<evidence type="ECO:0000256" key="1">
    <source>
        <dbReference type="SAM" id="MobiDB-lite"/>
    </source>
</evidence>
<feature type="region of interest" description="Disordered" evidence="1">
    <location>
        <begin position="132"/>
        <end position="156"/>
    </location>
</feature>
<evidence type="ECO:0000313" key="3">
    <source>
        <dbReference type="Proteomes" id="UP001303647"/>
    </source>
</evidence>
<comment type="caution">
    <text evidence="2">The sequence shown here is derived from an EMBL/GenBank/DDBJ whole genome shotgun (WGS) entry which is preliminary data.</text>
</comment>
<dbReference type="EMBL" id="MU857619">
    <property type="protein sequence ID" value="KAK4249785.1"/>
    <property type="molecule type" value="Genomic_DNA"/>
</dbReference>
<reference evidence="2" key="1">
    <citation type="journal article" date="2023" name="Mol. Phylogenet. Evol.">
        <title>Genome-scale phylogeny and comparative genomics of the fungal order Sordariales.</title>
        <authorList>
            <person name="Hensen N."/>
            <person name="Bonometti L."/>
            <person name="Westerberg I."/>
            <person name="Brannstrom I.O."/>
            <person name="Guillou S."/>
            <person name="Cros-Aarteil S."/>
            <person name="Calhoun S."/>
            <person name="Haridas S."/>
            <person name="Kuo A."/>
            <person name="Mondo S."/>
            <person name="Pangilinan J."/>
            <person name="Riley R."/>
            <person name="LaButti K."/>
            <person name="Andreopoulos B."/>
            <person name="Lipzen A."/>
            <person name="Chen C."/>
            <person name="Yan M."/>
            <person name="Daum C."/>
            <person name="Ng V."/>
            <person name="Clum A."/>
            <person name="Steindorff A."/>
            <person name="Ohm R.A."/>
            <person name="Martin F."/>
            <person name="Silar P."/>
            <person name="Natvig D.O."/>
            <person name="Lalanne C."/>
            <person name="Gautier V."/>
            <person name="Ament-Velasquez S.L."/>
            <person name="Kruys A."/>
            <person name="Hutchinson M.I."/>
            <person name="Powell A.J."/>
            <person name="Barry K."/>
            <person name="Miller A.N."/>
            <person name="Grigoriev I.V."/>
            <person name="Debuchy R."/>
            <person name="Gladieux P."/>
            <person name="Hiltunen Thoren M."/>
            <person name="Johannesson H."/>
        </authorList>
    </citation>
    <scope>NUCLEOTIDE SEQUENCE</scope>
    <source>
        <strain evidence="2">CBS 359.72</strain>
    </source>
</reference>
<feature type="region of interest" description="Disordered" evidence="1">
    <location>
        <begin position="1"/>
        <end position="89"/>
    </location>
</feature>